<dbReference type="GO" id="GO:0008017">
    <property type="term" value="F:microtubule binding"/>
    <property type="evidence" value="ECO:0007669"/>
    <property type="project" value="TreeGrafter"/>
</dbReference>
<keyword evidence="1 3" id="KW-0547">Nucleotide-binding</keyword>
<dbReference type="InterPro" id="IPR003130">
    <property type="entry name" value="GED"/>
</dbReference>
<feature type="domain" description="GED" evidence="4">
    <location>
        <begin position="507"/>
        <end position="589"/>
    </location>
</feature>
<name>A0A9Q9F8L8_ENCHE</name>
<dbReference type="InterPro" id="IPR030381">
    <property type="entry name" value="G_DYNAMIN_dom"/>
</dbReference>
<dbReference type="Pfam" id="PF00350">
    <property type="entry name" value="Dynamin_N"/>
    <property type="match status" value="1"/>
</dbReference>
<dbReference type="GO" id="GO:0005525">
    <property type="term" value="F:GTP binding"/>
    <property type="evidence" value="ECO:0007669"/>
    <property type="project" value="UniProtKB-KW"/>
</dbReference>
<dbReference type="InterPro" id="IPR001401">
    <property type="entry name" value="Dynamin_GTPase"/>
</dbReference>
<dbReference type="AlphaFoldDB" id="A0A9Q9F8L8"/>
<organism evidence="6 7">
    <name type="scientific">Encephalitozoon hellem</name>
    <name type="common">Microsporidian parasite</name>
    <dbReference type="NCBI Taxonomy" id="27973"/>
    <lineage>
        <taxon>Eukaryota</taxon>
        <taxon>Fungi</taxon>
        <taxon>Fungi incertae sedis</taxon>
        <taxon>Microsporidia</taxon>
        <taxon>Unikaryonidae</taxon>
        <taxon>Encephalitozoon</taxon>
    </lineage>
</organism>
<dbReference type="PROSITE" id="PS51718">
    <property type="entry name" value="G_DYNAMIN_2"/>
    <property type="match status" value="1"/>
</dbReference>
<sequence>MPDVKKIHALQDIASTVSCLGINMPQIVAVGSQSSGKSSVLEQIIRREILPRGTNLVTRCPVVLHLRRCKDKPECVVFDHLANPVYDFAEARSIITQRMVEICGDNKGISNSPITAFVNLKDTLEMTVVDLPGLIKVPIGEQPEDIEIQVESMALSYAARESSIILALINANADIATNEALKIARKVDPQLKRTLGVITKIDLMDGGTDCLNILQNTNPRLALGYIGVINRGQQDIAKGVSVHEAVLRESVYFRESPFYSRLYPSIGSDYLVRRLNEVFCKMAVESIPGIKAAIRNQLNDKAKRLHELGLGNTTKGERSLVLDYHQVVLGIFRNIKPSSGVFSKDSTSFLGTLRETFEKDRPLPSFEDLTHRLKKSSYIFISEDVFYDVVRENIRKMAETYLEKARAAVKLLTKEVWGISSTRFEALSKKLNSVTCECIEEQKNKLLDSIHLYSSIQSSYINVNHPDFDKSRALALILRKMPRADPGILGAIFNTKEMPFEDKVLEAQVIKELAESYLGIVNKEMKNYVFKAIHYYLCEYIDSKLLGILTELEIEDSALSECPEIVHERNILFKDVEALKSALSAIGNL</sequence>
<accession>A0A9Q9F8L8</accession>
<dbReference type="SMART" id="SM00053">
    <property type="entry name" value="DYNc"/>
    <property type="match status" value="1"/>
</dbReference>
<reference evidence="6" key="1">
    <citation type="submission" date="2021-05" db="EMBL/GenBank/DDBJ databases">
        <title>Encephalitozoon hellem ATCC 50604 Complete Genome.</title>
        <authorList>
            <person name="Mascarenhas dos Santos A.C."/>
            <person name="Julian A.T."/>
            <person name="Pombert J.-F."/>
        </authorList>
    </citation>
    <scope>NUCLEOTIDE SEQUENCE</scope>
    <source>
        <strain evidence="6">ATCC 50604</strain>
    </source>
</reference>
<dbReference type="InterPro" id="IPR027417">
    <property type="entry name" value="P-loop_NTPase"/>
</dbReference>
<feature type="domain" description="Dynamin-type G" evidence="5">
    <location>
        <begin position="21"/>
        <end position="288"/>
    </location>
</feature>
<protein>
    <submittedName>
        <fullName evidence="6">Dynamin</fullName>
    </submittedName>
</protein>
<dbReference type="Proteomes" id="UP001059546">
    <property type="component" value="Chromosome I"/>
</dbReference>
<dbReference type="SUPFAM" id="SSF52540">
    <property type="entry name" value="P-loop containing nucleoside triphosphate hydrolases"/>
    <property type="match status" value="1"/>
</dbReference>
<dbReference type="PROSITE" id="PS51388">
    <property type="entry name" value="GED"/>
    <property type="match status" value="1"/>
</dbReference>
<evidence type="ECO:0000256" key="2">
    <source>
        <dbReference type="ARBA" id="ARBA00023134"/>
    </source>
</evidence>
<evidence type="ECO:0000259" key="4">
    <source>
        <dbReference type="PROSITE" id="PS51388"/>
    </source>
</evidence>
<dbReference type="PANTHER" id="PTHR11566">
    <property type="entry name" value="DYNAMIN"/>
    <property type="match status" value="1"/>
</dbReference>
<dbReference type="Gene3D" id="3.40.50.300">
    <property type="entry name" value="P-loop containing nucleotide triphosphate hydrolases"/>
    <property type="match status" value="1"/>
</dbReference>
<dbReference type="PROSITE" id="PS00410">
    <property type="entry name" value="G_DYNAMIN_1"/>
    <property type="match status" value="1"/>
</dbReference>
<dbReference type="GO" id="GO:0003924">
    <property type="term" value="F:GTPase activity"/>
    <property type="evidence" value="ECO:0007669"/>
    <property type="project" value="InterPro"/>
</dbReference>
<dbReference type="EMBL" id="CP075147">
    <property type="protein sequence ID" value="UTX42426.1"/>
    <property type="molecule type" value="Genomic_DNA"/>
</dbReference>
<dbReference type="PRINTS" id="PR00195">
    <property type="entry name" value="DYNAMIN"/>
</dbReference>
<keyword evidence="2 3" id="KW-0342">GTP-binding</keyword>
<dbReference type="InterPro" id="IPR020850">
    <property type="entry name" value="GED_dom"/>
</dbReference>
<dbReference type="CDD" id="cd08771">
    <property type="entry name" value="DLP_1"/>
    <property type="match status" value="1"/>
</dbReference>
<dbReference type="InterPro" id="IPR000375">
    <property type="entry name" value="Dynamin_stalk"/>
</dbReference>
<dbReference type="InterPro" id="IPR045063">
    <property type="entry name" value="Dynamin_N"/>
</dbReference>
<evidence type="ECO:0000313" key="6">
    <source>
        <dbReference type="EMBL" id="UTX42426.1"/>
    </source>
</evidence>
<dbReference type="Pfam" id="PF02212">
    <property type="entry name" value="GED"/>
    <property type="match status" value="1"/>
</dbReference>
<dbReference type="GO" id="GO:0016020">
    <property type="term" value="C:membrane"/>
    <property type="evidence" value="ECO:0007669"/>
    <property type="project" value="TreeGrafter"/>
</dbReference>
<dbReference type="GO" id="GO:0005737">
    <property type="term" value="C:cytoplasm"/>
    <property type="evidence" value="ECO:0007669"/>
    <property type="project" value="TreeGrafter"/>
</dbReference>
<dbReference type="GO" id="GO:0005874">
    <property type="term" value="C:microtubule"/>
    <property type="evidence" value="ECO:0007669"/>
    <property type="project" value="TreeGrafter"/>
</dbReference>
<evidence type="ECO:0000259" key="5">
    <source>
        <dbReference type="PROSITE" id="PS51718"/>
    </source>
</evidence>
<comment type="similarity">
    <text evidence="3">Belongs to the TRAFAC class dynamin-like GTPase superfamily. Dynamin/Fzo/YdjA family.</text>
</comment>
<proteinExistence type="inferred from homology"/>
<dbReference type="InterPro" id="IPR019762">
    <property type="entry name" value="Dynamin_GTPase_CS"/>
</dbReference>
<evidence type="ECO:0000313" key="7">
    <source>
        <dbReference type="Proteomes" id="UP001059546"/>
    </source>
</evidence>
<evidence type="ECO:0000256" key="3">
    <source>
        <dbReference type="RuleBase" id="RU003932"/>
    </source>
</evidence>
<gene>
    <name evidence="6" type="ORF">GPU96_01g01300</name>
</gene>
<dbReference type="Gene3D" id="1.20.120.1240">
    <property type="entry name" value="Dynamin, middle domain"/>
    <property type="match status" value="1"/>
</dbReference>
<dbReference type="InterPro" id="IPR022812">
    <property type="entry name" value="Dynamin"/>
</dbReference>
<evidence type="ECO:0000256" key="1">
    <source>
        <dbReference type="ARBA" id="ARBA00022741"/>
    </source>
</evidence>
<dbReference type="Pfam" id="PF01031">
    <property type="entry name" value="Dynamin_M"/>
    <property type="match status" value="1"/>
</dbReference>